<feature type="active site" evidence="2">
    <location>
        <position position="259"/>
    </location>
</feature>
<evidence type="ECO:0000313" key="6">
    <source>
        <dbReference type="Proteomes" id="UP001596527"/>
    </source>
</evidence>
<dbReference type="Proteomes" id="UP001596527">
    <property type="component" value="Unassembled WGS sequence"/>
</dbReference>
<proteinExistence type="inferred from homology"/>
<evidence type="ECO:0000256" key="3">
    <source>
        <dbReference type="RuleBase" id="RU003345"/>
    </source>
</evidence>
<dbReference type="PANTHER" id="PTHR11699">
    <property type="entry name" value="ALDEHYDE DEHYDROGENASE-RELATED"/>
    <property type="match status" value="1"/>
</dbReference>
<dbReference type="Gene3D" id="3.40.309.10">
    <property type="entry name" value="Aldehyde Dehydrogenase, Chain A, domain 2"/>
    <property type="match status" value="1"/>
</dbReference>
<gene>
    <name evidence="5" type="ORF">ACFQWG_01730</name>
</gene>
<dbReference type="InterPro" id="IPR016162">
    <property type="entry name" value="Ald_DH_N"/>
</dbReference>
<feature type="domain" description="Aldehyde dehydrogenase" evidence="4">
    <location>
        <begin position="28"/>
        <end position="487"/>
    </location>
</feature>
<name>A0ABW2SIJ5_9ACTO</name>
<dbReference type="SUPFAM" id="SSF53720">
    <property type="entry name" value="ALDH-like"/>
    <property type="match status" value="1"/>
</dbReference>
<keyword evidence="6" id="KW-1185">Reference proteome</keyword>
<dbReference type="EMBL" id="JBHTEF010000001">
    <property type="protein sequence ID" value="MFC7579947.1"/>
    <property type="molecule type" value="Genomic_DNA"/>
</dbReference>
<organism evidence="5 6">
    <name type="scientific">Schaalia naturae</name>
    <dbReference type="NCBI Taxonomy" id="635203"/>
    <lineage>
        <taxon>Bacteria</taxon>
        <taxon>Bacillati</taxon>
        <taxon>Actinomycetota</taxon>
        <taxon>Actinomycetes</taxon>
        <taxon>Actinomycetales</taxon>
        <taxon>Actinomycetaceae</taxon>
        <taxon>Schaalia</taxon>
    </lineage>
</organism>
<evidence type="ECO:0000313" key="5">
    <source>
        <dbReference type="EMBL" id="MFC7579947.1"/>
    </source>
</evidence>
<comment type="similarity">
    <text evidence="3">Belongs to the aldehyde dehydrogenase family.</text>
</comment>
<protein>
    <submittedName>
        <fullName evidence="5">Aldehyde dehydrogenase family protein</fullName>
    </submittedName>
</protein>
<evidence type="ECO:0000256" key="2">
    <source>
        <dbReference type="PROSITE-ProRule" id="PRU10007"/>
    </source>
</evidence>
<dbReference type="PROSITE" id="PS00687">
    <property type="entry name" value="ALDEHYDE_DEHYDR_GLU"/>
    <property type="match status" value="1"/>
</dbReference>
<evidence type="ECO:0000256" key="1">
    <source>
        <dbReference type="ARBA" id="ARBA00023002"/>
    </source>
</evidence>
<dbReference type="Gene3D" id="3.40.605.10">
    <property type="entry name" value="Aldehyde Dehydrogenase, Chain A, domain 1"/>
    <property type="match status" value="1"/>
</dbReference>
<dbReference type="InterPro" id="IPR029510">
    <property type="entry name" value="Ald_DH_CS_GLU"/>
</dbReference>
<sequence>MTGIEESALKEFWDDEAPRNYIAGTWREAGRRYDSVNPSTGSVFTSVPDSTAQEVDEAVSVAQAAGPQWASLSVGQRVETLMGLAPLLEDWRERLTLLESIDSGNPLGATRRDNELGARYLRQWPAQALTRQGAFRQPYADGVSLTTRVPYGVVGKIIAYNHPTLFPVAGMIYPLLAGNTMVIKASEQTPVATLALGRVIGEALPAGVVNIVSGRAEAGDALAVSPRVKRLAFTGSGSTALRIQSRLSVSGVVKHFSAELGGKNAIVVFADADLDRAVEAIVAGASLTISQGQSCQSTARVIVQDPVAALVEERVSARLRALRVGPAYSATTDMGPLVSATHLGRVLGLVDEAVSMGARVVCGGARLRDSLGDGFYMEPTMLADVPSGARIATEEVFGPVLTLETFSTESQAIALANQTDLGLSAAVWTDSVECALRVSFALQAGYVWVNDANRHYFGSPFGGVKGSGTGREESLEEFDSFTELRSVNIRVPGLNGAGHVGI</sequence>
<dbReference type="RefSeq" id="WP_380971542.1">
    <property type="nucleotide sequence ID" value="NZ_JBHTEF010000001.1"/>
</dbReference>
<dbReference type="Pfam" id="PF00171">
    <property type="entry name" value="Aldedh"/>
    <property type="match status" value="1"/>
</dbReference>
<accession>A0ABW2SIJ5</accession>
<dbReference type="InterPro" id="IPR016163">
    <property type="entry name" value="Ald_DH_C"/>
</dbReference>
<comment type="caution">
    <text evidence="5">The sequence shown here is derived from an EMBL/GenBank/DDBJ whole genome shotgun (WGS) entry which is preliminary data.</text>
</comment>
<reference evidence="6" key="1">
    <citation type="journal article" date="2019" name="Int. J. Syst. Evol. Microbiol.">
        <title>The Global Catalogue of Microorganisms (GCM) 10K type strain sequencing project: providing services to taxonomists for standard genome sequencing and annotation.</title>
        <authorList>
            <consortium name="The Broad Institute Genomics Platform"/>
            <consortium name="The Broad Institute Genome Sequencing Center for Infectious Disease"/>
            <person name="Wu L."/>
            <person name="Ma J."/>
        </authorList>
    </citation>
    <scope>NUCLEOTIDE SEQUENCE [LARGE SCALE GENOMIC DNA]</scope>
    <source>
        <strain evidence="6">CCUG 56698</strain>
    </source>
</reference>
<dbReference type="InterPro" id="IPR016161">
    <property type="entry name" value="Ald_DH/histidinol_DH"/>
</dbReference>
<dbReference type="InterPro" id="IPR015590">
    <property type="entry name" value="Aldehyde_DH_dom"/>
</dbReference>
<evidence type="ECO:0000259" key="4">
    <source>
        <dbReference type="Pfam" id="PF00171"/>
    </source>
</evidence>
<keyword evidence="1 3" id="KW-0560">Oxidoreductase</keyword>